<evidence type="ECO:0000256" key="2">
    <source>
        <dbReference type="ARBA" id="ARBA00022723"/>
    </source>
</evidence>
<protein>
    <recommendedName>
        <fullName evidence="8">hAT-like transposase RNase-H fold domain-containing protein</fullName>
    </recommendedName>
</protein>
<evidence type="ECO:0000256" key="5">
    <source>
        <dbReference type="ARBA" id="ARBA00023125"/>
    </source>
</evidence>
<proteinExistence type="predicted"/>
<dbReference type="InterPro" id="IPR025525">
    <property type="entry name" value="hAT-like_transposase_RNase-H"/>
</dbReference>
<dbReference type="InterPro" id="IPR012337">
    <property type="entry name" value="RNaseH-like_sf"/>
</dbReference>
<evidence type="ECO:0000256" key="3">
    <source>
        <dbReference type="ARBA" id="ARBA00022771"/>
    </source>
</evidence>
<dbReference type="PANTHER" id="PTHR46481">
    <property type="entry name" value="ZINC FINGER BED DOMAIN-CONTAINING PROTEIN 4"/>
    <property type="match status" value="1"/>
</dbReference>
<name>A0A2Z6MJF8_TRISU</name>
<evidence type="ECO:0000256" key="1">
    <source>
        <dbReference type="ARBA" id="ARBA00004123"/>
    </source>
</evidence>
<dbReference type="Proteomes" id="UP000242715">
    <property type="component" value="Unassembled WGS sequence"/>
</dbReference>
<keyword evidence="5" id="KW-0238">DNA-binding</keyword>
<feature type="non-terminal residue" evidence="9">
    <location>
        <position position="361"/>
    </location>
</feature>
<dbReference type="OrthoDB" id="1745426at2759"/>
<dbReference type="GO" id="GO:0003677">
    <property type="term" value="F:DNA binding"/>
    <property type="evidence" value="ECO:0007669"/>
    <property type="project" value="UniProtKB-KW"/>
</dbReference>
<dbReference type="GO" id="GO:0008270">
    <property type="term" value="F:zinc ion binding"/>
    <property type="evidence" value="ECO:0007669"/>
    <property type="project" value="UniProtKB-KW"/>
</dbReference>
<dbReference type="SUPFAM" id="SSF53098">
    <property type="entry name" value="Ribonuclease H-like"/>
    <property type="match status" value="1"/>
</dbReference>
<keyword evidence="10" id="KW-1185">Reference proteome</keyword>
<evidence type="ECO:0000256" key="6">
    <source>
        <dbReference type="ARBA" id="ARBA00023242"/>
    </source>
</evidence>
<keyword evidence="6" id="KW-0539">Nucleus</keyword>
<evidence type="ECO:0000259" key="8">
    <source>
        <dbReference type="Pfam" id="PF14372"/>
    </source>
</evidence>
<dbReference type="AlphaFoldDB" id="A0A2Z6MJF8"/>
<feature type="region of interest" description="Disordered" evidence="7">
    <location>
        <begin position="305"/>
        <end position="361"/>
    </location>
</feature>
<evidence type="ECO:0000313" key="9">
    <source>
        <dbReference type="EMBL" id="GAU18437.1"/>
    </source>
</evidence>
<evidence type="ECO:0000256" key="4">
    <source>
        <dbReference type="ARBA" id="ARBA00022833"/>
    </source>
</evidence>
<evidence type="ECO:0000313" key="10">
    <source>
        <dbReference type="Proteomes" id="UP000242715"/>
    </source>
</evidence>
<gene>
    <name evidence="9" type="ORF">TSUD_231750</name>
</gene>
<dbReference type="PANTHER" id="PTHR46481:SF10">
    <property type="entry name" value="ZINC FINGER BED DOMAIN-CONTAINING PROTEIN 39"/>
    <property type="match status" value="1"/>
</dbReference>
<accession>A0A2Z6MJF8</accession>
<keyword evidence="2" id="KW-0479">Metal-binding</keyword>
<feature type="compositionally biased region" description="Low complexity" evidence="7">
    <location>
        <begin position="305"/>
        <end position="315"/>
    </location>
</feature>
<dbReference type="InterPro" id="IPR052035">
    <property type="entry name" value="ZnF_BED_domain_contain"/>
</dbReference>
<dbReference type="Pfam" id="PF14372">
    <property type="entry name" value="hAT-like_RNase-H"/>
    <property type="match status" value="1"/>
</dbReference>
<organism evidence="9 10">
    <name type="scientific">Trifolium subterraneum</name>
    <name type="common">Subterranean clover</name>
    <dbReference type="NCBI Taxonomy" id="3900"/>
    <lineage>
        <taxon>Eukaryota</taxon>
        <taxon>Viridiplantae</taxon>
        <taxon>Streptophyta</taxon>
        <taxon>Embryophyta</taxon>
        <taxon>Tracheophyta</taxon>
        <taxon>Spermatophyta</taxon>
        <taxon>Magnoliopsida</taxon>
        <taxon>eudicotyledons</taxon>
        <taxon>Gunneridae</taxon>
        <taxon>Pentapetalae</taxon>
        <taxon>rosids</taxon>
        <taxon>fabids</taxon>
        <taxon>Fabales</taxon>
        <taxon>Fabaceae</taxon>
        <taxon>Papilionoideae</taxon>
        <taxon>50 kb inversion clade</taxon>
        <taxon>NPAAA clade</taxon>
        <taxon>Hologalegina</taxon>
        <taxon>IRL clade</taxon>
        <taxon>Trifolieae</taxon>
        <taxon>Trifolium</taxon>
    </lineage>
</organism>
<comment type="subcellular location">
    <subcellularLocation>
        <location evidence="1">Nucleus</location>
    </subcellularLocation>
</comment>
<dbReference type="EMBL" id="DF973183">
    <property type="protein sequence ID" value="GAU18437.1"/>
    <property type="molecule type" value="Genomic_DNA"/>
</dbReference>
<feature type="domain" description="hAT-like transposase RNase-H fold" evidence="8">
    <location>
        <begin position="202"/>
        <end position="304"/>
    </location>
</feature>
<keyword evidence="4" id="KW-0862">Zinc</keyword>
<feature type="compositionally biased region" description="Basic and acidic residues" evidence="7">
    <location>
        <begin position="337"/>
        <end position="361"/>
    </location>
</feature>
<evidence type="ECO:0000256" key="7">
    <source>
        <dbReference type="SAM" id="MobiDB-lite"/>
    </source>
</evidence>
<sequence>MHKKIINFCQITGHTGDMIGQYVDGYLKSWGLSNILSITVDNVMANTAMMRYLKTRMRSWDNHVLNGDFMHMRCCTHVLNLIVKSSMKNDKGYIPKVRDAVKYVKSSPSRLAYFMVYAADEKVSYKGVVVLDVETRWNSTYLMLKVAVEYKKAFDLLYIRYHLFRHEMLLKSVDGLQEKDWAYVISVLPLLELYYKSTTRLSGSLYVTSASYMKEVFYIWKGINKHLESGDVNIRETAKKMKTKFDNYWGDPNKMNILLLIAFVLDPRMKKVVAEFYISLLYGKKGDDLKKRLDSFLKKLYAQYSGSDDSSQSSQPLTPLNDDDDDILCHYNKKSGHKDDPKTKTEIESYFQEDRIPHNPS</sequence>
<dbReference type="GO" id="GO:0005634">
    <property type="term" value="C:nucleus"/>
    <property type="evidence" value="ECO:0007669"/>
    <property type="project" value="UniProtKB-SubCell"/>
</dbReference>
<keyword evidence="3" id="KW-0863">Zinc-finger</keyword>
<reference evidence="10" key="1">
    <citation type="journal article" date="2017" name="Front. Plant Sci.">
        <title>Climate Clever Clovers: New Paradigm to Reduce the Environmental Footprint of Ruminants by Breeding Low Methanogenic Forages Utilizing Haplotype Variation.</title>
        <authorList>
            <person name="Kaur P."/>
            <person name="Appels R."/>
            <person name="Bayer P.E."/>
            <person name="Keeble-Gagnere G."/>
            <person name="Wang J."/>
            <person name="Hirakawa H."/>
            <person name="Shirasawa K."/>
            <person name="Vercoe P."/>
            <person name="Stefanova K."/>
            <person name="Durmic Z."/>
            <person name="Nichols P."/>
            <person name="Revell C."/>
            <person name="Isobe S.N."/>
            <person name="Edwards D."/>
            <person name="Erskine W."/>
        </authorList>
    </citation>
    <scope>NUCLEOTIDE SEQUENCE [LARGE SCALE GENOMIC DNA]</scope>
    <source>
        <strain evidence="10">cv. Daliak</strain>
    </source>
</reference>